<dbReference type="InterPro" id="IPR013815">
    <property type="entry name" value="ATP_grasp_subdomain_1"/>
</dbReference>
<evidence type="ECO:0000256" key="12">
    <source>
        <dbReference type="ARBA" id="ARBA00022842"/>
    </source>
</evidence>
<comment type="pathway">
    <text evidence="3">Carbohydrate biosynthesis; gluconeogenesis.</text>
</comment>
<feature type="signal peptide" evidence="15">
    <location>
        <begin position="1"/>
        <end position="20"/>
    </location>
</feature>
<dbReference type="InterPro" id="IPR002192">
    <property type="entry name" value="PPDK_AMP/ATP-bd"/>
</dbReference>
<keyword evidence="15" id="KW-0732">Signal</keyword>
<comment type="similarity">
    <text evidence="4">Belongs to the PEP-utilizing enzyme family.</text>
</comment>
<dbReference type="GO" id="GO:0005524">
    <property type="term" value="F:ATP binding"/>
    <property type="evidence" value="ECO:0007669"/>
    <property type="project" value="UniProtKB-KW"/>
</dbReference>
<comment type="cofactor">
    <cofactor evidence="1">
        <name>Mg(2+)</name>
        <dbReference type="ChEBI" id="CHEBI:18420"/>
    </cofactor>
</comment>
<keyword evidence="8" id="KW-0479">Metal-binding</keyword>
<evidence type="ECO:0000256" key="2">
    <source>
        <dbReference type="ARBA" id="ARBA00002988"/>
    </source>
</evidence>
<dbReference type="PANTHER" id="PTHR43030">
    <property type="entry name" value="PHOSPHOENOLPYRUVATE SYNTHASE"/>
    <property type="match status" value="1"/>
</dbReference>
<keyword evidence="17" id="KW-0670">Pyruvate</keyword>
<evidence type="ECO:0000256" key="6">
    <source>
        <dbReference type="ARBA" id="ARBA00021623"/>
    </source>
</evidence>
<dbReference type="Gene3D" id="3.30.1490.20">
    <property type="entry name" value="ATP-grasp fold, A domain"/>
    <property type="match status" value="1"/>
</dbReference>
<reference evidence="17 18" key="1">
    <citation type="submission" date="2019-08" db="EMBL/GenBank/DDBJ databases">
        <title>Lewinella sp. strain SSH13 Genome sequencing and assembly.</title>
        <authorList>
            <person name="Kim I."/>
        </authorList>
    </citation>
    <scope>NUCLEOTIDE SEQUENCE [LARGE SCALE GENOMIC DNA]</scope>
    <source>
        <strain evidence="17 18">SSH13</strain>
    </source>
</reference>
<dbReference type="GO" id="GO:0008986">
    <property type="term" value="F:pyruvate, water dikinase activity"/>
    <property type="evidence" value="ECO:0007669"/>
    <property type="project" value="UniProtKB-EC"/>
</dbReference>
<gene>
    <name evidence="17" type="ORF">FUA23_20895</name>
</gene>
<keyword evidence="7" id="KW-0808">Transferase</keyword>
<comment type="function">
    <text evidence="2">Catalyzes the phosphorylation of pyruvate to phosphoenolpyruvate.</text>
</comment>
<evidence type="ECO:0000256" key="11">
    <source>
        <dbReference type="ARBA" id="ARBA00022840"/>
    </source>
</evidence>
<evidence type="ECO:0000256" key="15">
    <source>
        <dbReference type="SAM" id="SignalP"/>
    </source>
</evidence>
<comment type="caution">
    <text evidence="17">The sequence shown here is derived from an EMBL/GenBank/DDBJ whole genome shotgun (WGS) entry which is preliminary data.</text>
</comment>
<dbReference type="Gene3D" id="3.50.30.10">
    <property type="entry name" value="Phosphohistidine domain"/>
    <property type="match status" value="1"/>
</dbReference>
<dbReference type="OrthoDB" id="1108665at2"/>
<keyword evidence="12" id="KW-0460">Magnesium</keyword>
<sequence>MLLRITALLFCSFICNGLFAQTDIAALVTKYQDDVRGPYRDIAWFCADGSVVPSVTGGCATPDIKNKQHARYKDEIIRLGKNEHIFLAQILTNTKQNAFWDQENDNSRMKQYMLGNYLAAVDDGWINRKGQFYRGAFQVEDEMEWGREYLNWLMGKEKALVENFYLIRQAVRDIPHRKDDDLAQKIRNDSRTIADKYGKFMQLRIKIHGQPEGADAGAVEKFLEEHRTELEKRELVAMTQTLAKDIRTAYVDRDLVADIVAINETIPEKNKLKDKISRWATNQAWDADNPTANTIDRLTSAADLMWTIRTGIMAESPYYRLEAMDISIALERLIFNTANDWKPASARELMEKICYLGEAAAGAGYVEEWEWEEAQPQIADLNYQLVYPVHATNYLDAARRFVEWGVSTNRGTFGEVTDRYAEFEPKAHGFLDDRIRGSVLLPLGNAVGQLGDWVAEAGNLRNEMLDVPNQGSLRGLNAGYAMGKLRVIEGNPDDVEVNPNDIFIFATPPSDLKPVGGIATVNEGNMVSHVQLLARNLGIPNAVLTDAQFARLKKYDGEEVFYAVSNGGTVIMKEADDMTKVEKDLFSVKERISQRVTVPTDQLRLEVNEVLNMRDIRSTDSGKLAGPKAANLGQLKALFPDNVVEGLVIPFGIFRDHMDLPMPGQPNETYWEFLNSRFAEARQMEEAGEDAGAVEAFTLAQLETLRDAIMRIELKPALVNALRSDFQSVFGKGLGQQPVFLRSDTNMEDLPDFTGAGLNLTVFNAVAEDKIIEGIKKVWASPYTERSYKWRQRLLLNPENVFPSILIIPSVDVDNSGVVITKGVSSGLDGDVTVAFSRGAGGAVDGQAAEAWLIGQDQTYTLLSPARERLHRRLPVTGGSVMVPAPFNERILSPGNLKDLRELAAKAEKIMPESSGEAGTGPWDIELGFANDKMWLFQIRPFVENQRAQSSDYLESISPAKRDDVYYDLSVSL</sequence>
<evidence type="ECO:0000313" key="18">
    <source>
        <dbReference type="Proteomes" id="UP000321907"/>
    </source>
</evidence>
<evidence type="ECO:0000256" key="3">
    <source>
        <dbReference type="ARBA" id="ARBA00004742"/>
    </source>
</evidence>
<comment type="catalytic activity">
    <reaction evidence="14">
        <text>pyruvate + ATP + H2O = phosphoenolpyruvate + AMP + phosphate + 2 H(+)</text>
        <dbReference type="Rhea" id="RHEA:11364"/>
        <dbReference type="ChEBI" id="CHEBI:15361"/>
        <dbReference type="ChEBI" id="CHEBI:15377"/>
        <dbReference type="ChEBI" id="CHEBI:15378"/>
        <dbReference type="ChEBI" id="CHEBI:30616"/>
        <dbReference type="ChEBI" id="CHEBI:43474"/>
        <dbReference type="ChEBI" id="CHEBI:58702"/>
        <dbReference type="ChEBI" id="CHEBI:456215"/>
        <dbReference type="EC" id="2.7.9.2"/>
    </reaction>
</comment>
<dbReference type="GO" id="GO:0046872">
    <property type="term" value="F:metal ion binding"/>
    <property type="evidence" value="ECO:0007669"/>
    <property type="project" value="UniProtKB-KW"/>
</dbReference>
<evidence type="ECO:0000256" key="7">
    <source>
        <dbReference type="ARBA" id="ARBA00022679"/>
    </source>
</evidence>
<dbReference type="PANTHER" id="PTHR43030:SF1">
    <property type="entry name" value="PHOSPHOENOLPYRUVATE SYNTHASE"/>
    <property type="match status" value="1"/>
</dbReference>
<feature type="chain" id="PRO_5022771431" description="Phosphoenolpyruvate synthase" evidence="15">
    <location>
        <begin position="21"/>
        <end position="973"/>
    </location>
</feature>
<evidence type="ECO:0000256" key="8">
    <source>
        <dbReference type="ARBA" id="ARBA00022723"/>
    </source>
</evidence>
<evidence type="ECO:0000256" key="14">
    <source>
        <dbReference type="ARBA" id="ARBA00047700"/>
    </source>
</evidence>
<evidence type="ECO:0000256" key="5">
    <source>
        <dbReference type="ARBA" id="ARBA00011996"/>
    </source>
</evidence>
<dbReference type="InterPro" id="IPR006319">
    <property type="entry name" value="PEP_synth"/>
</dbReference>
<evidence type="ECO:0000256" key="13">
    <source>
        <dbReference type="ARBA" id="ARBA00033470"/>
    </source>
</evidence>
<keyword evidence="9" id="KW-0547">Nucleotide-binding</keyword>
<dbReference type="Pfam" id="PF01326">
    <property type="entry name" value="PPDK_N"/>
    <property type="match status" value="1"/>
</dbReference>
<evidence type="ECO:0000256" key="4">
    <source>
        <dbReference type="ARBA" id="ARBA00007837"/>
    </source>
</evidence>
<evidence type="ECO:0000256" key="9">
    <source>
        <dbReference type="ARBA" id="ARBA00022741"/>
    </source>
</evidence>
<dbReference type="EMBL" id="VOXD01000050">
    <property type="protein sequence ID" value="TXF85025.1"/>
    <property type="molecule type" value="Genomic_DNA"/>
</dbReference>
<name>A0A5C7FJQ0_9BACT</name>
<dbReference type="Proteomes" id="UP000321907">
    <property type="component" value="Unassembled WGS sequence"/>
</dbReference>
<proteinExistence type="inferred from homology"/>
<organism evidence="17 18">
    <name type="scientific">Neolewinella aurantiaca</name>
    <dbReference type="NCBI Taxonomy" id="2602767"/>
    <lineage>
        <taxon>Bacteria</taxon>
        <taxon>Pseudomonadati</taxon>
        <taxon>Bacteroidota</taxon>
        <taxon>Saprospiria</taxon>
        <taxon>Saprospirales</taxon>
        <taxon>Lewinellaceae</taxon>
        <taxon>Neolewinella</taxon>
    </lineage>
</organism>
<keyword evidence="11" id="KW-0067">ATP-binding</keyword>
<evidence type="ECO:0000256" key="1">
    <source>
        <dbReference type="ARBA" id="ARBA00001946"/>
    </source>
</evidence>
<evidence type="ECO:0000259" key="16">
    <source>
        <dbReference type="Pfam" id="PF01326"/>
    </source>
</evidence>
<dbReference type="GO" id="GO:0006094">
    <property type="term" value="P:gluconeogenesis"/>
    <property type="evidence" value="ECO:0007669"/>
    <property type="project" value="UniProtKB-UniPathway"/>
</dbReference>
<dbReference type="UniPathway" id="UPA00138"/>
<accession>A0A5C7FJQ0</accession>
<dbReference type="RefSeq" id="WP_147932726.1">
    <property type="nucleotide sequence ID" value="NZ_VOXD01000050.1"/>
</dbReference>
<feature type="domain" description="Pyruvate phosphate dikinase AMP/ATP-binding" evidence="16">
    <location>
        <begin position="668"/>
        <end position="952"/>
    </location>
</feature>
<dbReference type="EC" id="2.7.9.2" evidence="5"/>
<dbReference type="SUPFAM" id="SSF56059">
    <property type="entry name" value="Glutathione synthetase ATP-binding domain-like"/>
    <property type="match status" value="1"/>
</dbReference>
<dbReference type="Gene3D" id="3.30.470.20">
    <property type="entry name" value="ATP-grasp fold, B domain"/>
    <property type="match status" value="1"/>
</dbReference>
<keyword evidence="10" id="KW-0418">Kinase</keyword>
<dbReference type="AlphaFoldDB" id="A0A5C7FJQ0"/>
<protein>
    <recommendedName>
        <fullName evidence="6">Phosphoenolpyruvate synthase</fullName>
        <ecNumber evidence="5">2.7.9.2</ecNumber>
    </recommendedName>
    <alternativeName>
        <fullName evidence="13">Pyruvate, water dikinase</fullName>
    </alternativeName>
</protein>
<evidence type="ECO:0000313" key="17">
    <source>
        <dbReference type="EMBL" id="TXF85025.1"/>
    </source>
</evidence>
<evidence type="ECO:0000256" key="10">
    <source>
        <dbReference type="ARBA" id="ARBA00022777"/>
    </source>
</evidence>
<keyword evidence="18" id="KW-1185">Reference proteome</keyword>